<accession>A0ACC7LSH3</accession>
<dbReference type="EMBL" id="JBIUGF010000015">
    <property type="protein sequence ID" value="MFJ1337869.1"/>
    <property type="molecule type" value="Genomic_DNA"/>
</dbReference>
<proteinExistence type="predicted"/>
<sequence>MNTYFLAICQKLRLAYKTALGAGISRYGTRKADARLAEALEQIEAQNLCWVMQVLDRPRTRNQR</sequence>
<keyword evidence="2" id="KW-1185">Reference proteome</keyword>
<dbReference type="Proteomes" id="UP001615411">
    <property type="component" value="Unassembled WGS sequence"/>
</dbReference>
<organism evidence="1 2">
    <name type="scientific">Pseudomonas caricapapayae</name>
    <dbReference type="NCBI Taxonomy" id="46678"/>
    <lineage>
        <taxon>Bacteria</taxon>
        <taxon>Pseudomonadati</taxon>
        <taxon>Pseudomonadota</taxon>
        <taxon>Gammaproteobacteria</taxon>
        <taxon>Pseudomonadales</taxon>
        <taxon>Pseudomonadaceae</taxon>
        <taxon>Pseudomonas</taxon>
    </lineage>
</organism>
<protein>
    <submittedName>
        <fullName evidence="1">Uncharacterized protein</fullName>
    </submittedName>
</protein>
<reference evidence="1" key="1">
    <citation type="submission" date="2024-10" db="EMBL/GenBank/DDBJ databases">
        <title>Aeromonas and Pseudomonas from the Cagarras Archipelago, Rio de Janeiro, Brazil.</title>
        <authorList>
            <person name="Canellas A.L.B."/>
            <person name="Laport M.S."/>
        </authorList>
    </citation>
    <scope>NUCLEOTIDE SEQUENCE</scope>
    <source>
        <strain evidence="1">ACP-7</strain>
    </source>
</reference>
<evidence type="ECO:0000313" key="2">
    <source>
        <dbReference type="Proteomes" id="UP001615411"/>
    </source>
</evidence>
<evidence type="ECO:0000313" key="1">
    <source>
        <dbReference type="EMBL" id="MFJ1337869.1"/>
    </source>
</evidence>
<gene>
    <name evidence="1" type="ORF">ACIKP7_06970</name>
</gene>
<comment type="caution">
    <text evidence="1">The sequence shown here is derived from an EMBL/GenBank/DDBJ whole genome shotgun (WGS) entry which is preliminary data.</text>
</comment>
<name>A0ACC7LSH3_9PSED</name>